<organism evidence="4 5">
    <name type="scientific">Cylicocyclus nassatus</name>
    <name type="common">Nematode worm</name>
    <dbReference type="NCBI Taxonomy" id="53992"/>
    <lineage>
        <taxon>Eukaryota</taxon>
        <taxon>Metazoa</taxon>
        <taxon>Ecdysozoa</taxon>
        <taxon>Nematoda</taxon>
        <taxon>Chromadorea</taxon>
        <taxon>Rhabditida</taxon>
        <taxon>Rhabditina</taxon>
        <taxon>Rhabditomorpha</taxon>
        <taxon>Strongyloidea</taxon>
        <taxon>Strongylidae</taxon>
        <taxon>Cylicocyclus</taxon>
    </lineage>
</organism>
<keyword evidence="2" id="KW-0812">Transmembrane</keyword>
<keyword evidence="5" id="KW-1185">Reference proteome</keyword>
<dbReference type="AlphaFoldDB" id="A0AA36GEX7"/>
<feature type="signal peptide" evidence="3">
    <location>
        <begin position="1"/>
        <end position="17"/>
    </location>
</feature>
<proteinExistence type="predicted"/>
<evidence type="ECO:0000313" key="4">
    <source>
        <dbReference type="EMBL" id="CAJ0588428.1"/>
    </source>
</evidence>
<evidence type="ECO:0000256" key="3">
    <source>
        <dbReference type="SAM" id="SignalP"/>
    </source>
</evidence>
<dbReference type="EMBL" id="CATQJL010000001">
    <property type="protein sequence ID" value="CAJ0588428.1"/>
    <property type="molecule type" value="Genomic_DNA"/>
</dbReference>
<feature type="compositionally biased region" description="Acidic residues" evidence="1">
    <location>
        <begin position="144"/>
        <end position="156"/>
    </location>
</feature>
<evidence type="ECO:0000256" key="2">
    <source>
        <dbReference type="SAM" id="Phobius"/>
    </source>
</evidence>
<evidence type="ECO:0000256" key="1">
    <source>
        <dbReference type="SAM" id="MobiDB-lite"/>
    </source>
</evidence>
<sequence>MMLKILTILAVLPYTTSTITCRTYSPEKKSKEIEKTKSLYCAFIMTERCDEGYYTEGPAWNAQAMSNHCSIKNGIFSCSCNTELCSSDHNYLMKLWKRSPQYSANNKYTICLQKLIEKDLENDYDYYVAEERKAHERIKGKMSEDDDRDNLGETEEQQPKRREKLASGYVCAVILAVVLAHAVF</sequence>
<feature type="transmembrane region" description="Helical" evidence="2">
    <location>
        <begin position="165"/>
        <end position="183"/>
    </location>
</feature>
<keyword evidence="2" id="KW-0472">Membrane</keyword>
<evidence type="ECO:0000313" key="5">
    <source>
        <dbReference type="Proteomes" id="UP001176961"/>
    </source>
</evidence>
<protein>
    <submittedName>
        <fullName evidence="4">Uncharacterized protein</fullName>
    </submittedName>
</protein>
<comment type="caution">
    <text evidence="4">The sequence shown here is derived from an EMBL/GenBank/DDBJ whole genome shotgun (WGS) entry which is preliminary data.</text>
</comment>
<dbReference type="Proteomes" id="UP001176961">
    <property type="component" value="Unassembled WGS sequence"/>
</dbReference>
<gene>
    <name evidence="4" type="ORF">CYNAS_LOCUS411</name>
</gene>
<accession>A0AA36GEX7</accession>
<reference evidence="4" key="1">
    <citation type="submission" date="2023-07" db="EMBL/GenBank/DDBJ databases">
        <authorList>
            <consortium name="CYATHOMIX"/>
        </authorList>
    </citation>
    <scope>NUCLEOTIDE SEQUENCE</scope>
    <source>
        <strain evidence="4">N/A</strain>
    </source>
</reference>
<feature type="chain" id="PRO_5041454355" evidence="3">
    <location>
        <begin position="18"/>
        <end position="184"/>
    </location>
</feature>
<keyword evidence="3" id="KW-0732">Signal</keyword>
<feature type="region of interest" description="Disordered" evidence="1">
    <location>
        <begin position="138"/>
        <end position="160"/>
    </location>
</feature>
<keyword evidence="2" id="KW-1133">Transmembrane helix</keyword>
<name>A0AA36GEX7_CYLNA</name>